<dbReference type="GO" id="GO:0004674">
    <property type="term" value="F:protein serine/threonine kinase activity"/>
    <property type="evidence" value="ECO:0007669"/>
    <property type="project" value="UniProtKB-KW"/>
</dbReference>
<dbReference type="PANTHER" id="PTHR22984:SF25">
    <property type="entry name" value="PROTEIN KINASE DOMAIN-CONTAINING PROTEIN"/>
    <property type="match status" value="1"/>
</dbReference>
<dbReference type="GO" id="GO:0005737">
    <property type="term" value="C:cytoplasm"/>
    <property type="evidence" value="ECO:0007669"/>
    <property type="project" value="TreeGrafter"/>
</dbReference>
<dbReference type="InterPro" id="IPR051138">
    <property type="entry name" value="PIM_Ser/Thr_kinase"/>
</dbReference>
<keyword evidence="9" id="KW-1035">Host cytoplasm</keyword>
<evidence type="ECO:0000256" key="11">
    <source>
        <dbReference type="ARBA" id="ARBA00048679"/>
    </source>
</evidence>
<keyword evidence="8" id="KW-0067">ATP-binding</keyword>
<organism evidence="13">
    <name type="scientific">Schmidtea mediterranea</name>
    <name type="common">Freshwater planarian flatworm</name>
    <dbReference type="NCBI Taxonomy" id="79327"/>
    <lineage>
        <taxon>Eukaryota</taxon>
        <taxon>Metazoa</taxon>
        <taxon>Spiralia</taxon>
        <taxon>Lophotrochozoa</taxon>
        <taxon>Platyhelminthes</taxon>
        <taxon>Rhabditophora</taxon>
        <taxon>Seriata</taxon>
        <taxon>Tricladida</taxon>
        <taxon>Continenticola</taxon>
        <taxon>Geoplanoidea</taxon>
        <taxon>Dugesiidae</taxon>
        <taxon>Schmidtea</taxon>
    </lineage>
</organism>
<evidence type="ECO:0000256" key="6">
    <source>
        <dbReference type="ARBA" id="ARBA00022741"/>
    </source>
</evidence>
<dbReference type="PANTHER" id="PTHR22984">
    <property type="entry name" value="SERINE/THREONINE-PROTEIN KINASE PIM"/>
    <property type="match status" value="1"/>
</dbReference>
<evidence type="ECO:0000256" key="10">
    <source>
        <dbReference type="ARBA" id="ARBA00047899"/>
    </source>
</evidence>
<dbReference type="Gene3D" id="1.10.510.10">
    <property type="entry name" value="Transferase(Phosphotransferase) domain 1"/>
    <property type="match status" value="1"/>
</dbReference>
<comment type="catalytic activity">
    <reaction evidence="11">
        <text>L-seryl-[protein] + ATP = O-phospho-L-seryl-[protein] + ADP + H(+)</text>
        <dbReference type="Rhea" id="RHEA:17989"/>
        <dbReference type="Rhea" id="RHEA-COMP:9863"/>
        <dbReference type="Rhea" id="RHEA-COMP:11604"/>
        <dbReference type="ChEBI" id="CHEBI:15378"/>
        <dbReference type="ChEBI" id="CHEBI:29999"/>
        <dbReference type="ChEBI" id="CHEBI:30616"/>
        <dbReference type="ChEBI" id="CHEBI:83421"/>
        <dbReference type="ChEBI" id="CHEBI:456216"/>
        <dbReference type="EC" id="2.7.11.1"/>
    </reaction>
</comment>
<sequence>MEAVLLAECQGIPGVIKLLEIVELEEFQVWCIVMERNPNFIDLFDYINRCSQISEETAVFILTQLIHTLIGCHKAGVAHRDIKDENILIDVDTKEIKLIDFGSGHYYHDGEYFDFNGTSIYSPPEWIKDKHYFVKELESWSIGALLYNMITGDGPFKNENEILLAPISIDSASAECRDLILSCLCRDRENRMDLDKILCHKLFQKYHMSIGIDA</sequence>
<dbReference type="InterPro" id="IPR008271">
    <property type="entry name" value="Ser/Thr_kinase_AS"/>
</dbReference>
<dbReference type="GO" id="GO:0005524">
    <property type="term" value="F:ATP binding"/>
    <property type="evidence" value="ECO:0007669"/>
    <property type="project" value="UniProtKB-KW"/>
</dbReference>
<dbReference type="InterPro" id="IPR011009">
    <property type="entry name" value="Kinase-like_dom_sf"/>
</dbReference>
<keyword evidence="4" id="KW-0723">Serine/threonine-protein kinase</keyword>
<dbReference type="PROSITE" id="PS00108">
    <property type="entry name" value="PROTEIN_KINASE_ST"/>
    <property type="match status" value="1"/>
</dbReference>
<comment type="catalytic activity">
    <reaction evidence="10">
        <text>L-threonyl-[protein] + ATP = O-phospho-L-threonyl-[protein] + ADP + H(+)</text>
        <dbReference type="Rhea" id="RHEA:46608"/>
        <dbReference type="Rhea" id="RHEA-COMP:11060"/>
        <dbReference type="Rhea" id="RHEA-COMP:11605"/>
        <dbReference type="ChEBI" id="CHEBI:15378"/>
        <dbReference type="ChEBI" id="CHEBI:30013"/>
        <dbReference type="ChEBI" id="CHEBI:30616"/>
        <dbReference type="ChEBI" id="CHEBI:61977"/>
        <dbReference type="ChEBI" id="CHEBI:456216"/>
        <dbReference type="EC" id="2.7.11.1"/>
    </reaction>
</comment>
<evidence type="ECO:0000256" key="3">
    <source>
        <dbReference type="ARBA" id="ARBA00016885"/>
    </source>
</evidence>
<dbReference type="EMBL" id="JX010607">
    <property type="protein sequence ID" value="AFJ24850.1"/>
    <property type="molecule type" value="mRNA"/>
</dbReference>
<feature type="domain" description="Protein kinase" evidence="12">
    <location>
        <begin position="1"/>
        <end position="203"/>
    </location>
</feature>
<dbReference type="SMART" id="SM00220">
    <property type="entry name" value="S_TKc"/>
    <property type="match status" value="1"/>
</dbReference>
<evidence type="ECO:0000313" key="13">
    <source>
        <dbReference type="EMBL" id="AFJ24850.1"/>
    </source>
</evidence>
<comment type="subcellular location">
    <subcellularLocation>
        <location evidence="1">Host cytoplasm</location>
    </subcellularLocation>
</comment>
<evidence type="ECO:0000259" key="12">
    <source>
        <dbReference type="PROSITE" id="PS50011"/>
    </source>
</evidence>
<evidence type="ECO:0000256" key="9">
    <source>
        <dbReference type="ARBA" id="ARBA00023200"/>
    </source>
</evidence>
<proteinExistence type="evidence at transcript level"/>
<dbReference type="Pfam" id="PF00069">
    <property type="entry name" value="Pkinase"/>
    <property type="match status" value="1"/>
</dbReference>
<dbReference type="AlphaFoldDB" id="I1ZIJ6"/>
<dbReference type="InterPro" id="IPR000719">
    <property type="entry name" value="Prot_kinase_dom"/>
</dbReference>
<dbReference type="OrthoDB" id="193931at2759"/>
<evidence type="ECO:0000256" key="1">
    <source>
        <dbReference type="ARBA" id="ARBA00004192"/>
    </source>
</evidence>
<accession>I1ZIJ6</accession>
<evidence type="ECO:0000256" key="8">
    <source>
        <dbReference type="ARBA" id="ARBA00022840"/>
    </source>
</evidence>
<keyword evidence="5" id="KW-0808">Transferase</keyword>
<dbReference type="GO" id="GO:0030430">
    <property type="term" value="C:host cell cytoplasm"/>
    <property type="evidence" value="ECO:0007669"/>
    <property type="project" value="UniProtKB-SubCell"/>
</dbReference>
<keyword evidence="6" id="KW-0547">Nucleotide-binding</keyword>
<protein>
    <recommendedName>
        <fullName evidence="3">Serine/threonine-protein kinase 1</fullName>
        <ecNumber evidence="2">2.7.11.1</ecNumber>
    </recommendedName>
</protein>
<name>I1ZIJ6_SCHMD</name>
<dbReference type="SUPFAM" id="SSF56112">
    <property type="entry name" value="Protein kinase-like (PK-like)"/>
    <property type="match status" value="1"/>
</dbReference>
<evidence type="ECO:0000256" key="5">
    <source>
        <dbReference type="ARBA" id="ARBA00022679"/>
    </source>
</evidence>
<evidence type="ECO:0000256" key="4">
    <source>
        <dbReference type="ARBA" id="ARBA00022527"/>
    </source>
</evidence>
<evidence type="ECO:0000256" key="2">
    <source>
        <dbReference type="ARBA" id="ARBA00012513"/>
    </source>
</evidence>
<reference evidence="13" key="1">
    <citation type="journal article" date="2012" name="Genes Dev.">
        <title>A molecular wound response program associated with regeneration initiation in planarians.</title>
        <authorList>
            <person name="Wenemoser D."/>
            <person name="Lapan S.W."/>
            <person name="Wilkinson A.W."/>
            <person name="Bell G.W."/>
            <person name="Reddien P.W."/>
        </authorList>
    </citation>
    <scope>NUCLEOTIDE SEQUENCE</scope>
</reference>
<dbReference type="EC" id="2.7.11.1" evidence="2"/>
<dbReference type="PROSITE" id="PS50011">
    <property type="entry name" value="PROTEIN_KINASE_DOM"/>
    <property type="match status" value="1"/>
</dbReference>
<evidence type="ECO:0000256" key="7">
    <source>
        <dbReference type="ARBA" id="ARBA00022777"/>
    </source>
</evidence>
<keyword evidence="7" id="KW-0418">Kinase</keyword>